<feature type="region of interest" description="Disordered" evidence="1">
    <location>
        <begin position="1"/>
        <end position="23"/>
    </location>
</feature>
<sequence length="220" mass="24957">MHRRERPGRLWTRRNNTSGTPTLDSAKVAQVGVTPKHPPISPLSLWERELTEVSGVMHRRERPGRLWTRRNNTSGIPTLDPAKVAQVGVTPKHLPISPLSLWERELTEVSGVMHRRERPGRLWTRRNNTSGFPTLDSAKVAQVGVTPKHPPISSLSLWERELTEVSGVMHRRERPGRLWTRRNNTSGIPTLDSAKVAQVGVTPKHLPISPLSLWERVRVR</sequence>
<proteinExistence type="predicted"/>
<gene>
    <name evidence="2" type="ORF">NCTC9428_01472</name>
</gene>
<feature type="compositionally biased region" description="Polar residues" evidence="1">
    <location>
        <begin position="13"/>
        <end position="23"/>
    </location>
</feature>
<dbReference type="AlphaFoldDB" id="A0A3S4SSF2"/>
<evidence type="ECO:0000256" key="1">
    <source>
        <dbReference type="SAM" id="MobiDB-lite"/>
    </source>
</evidence>
<evidence type="ECO:0000313" key="2">
    <source>
        <dbReference type="EMBL" id="VEF09813.1"/>
    </source>
</evidence>
<protein>
    <submittedName>
        <fullName evidence="2">Uncharacterized protein</fullName>
    </submittedName>
</protein>
<dbReference type="EMBL" id="LR134318">
    <property type="protein sequence ID" value="VEF09813.1"/>
    <property type="molecule type" value="Genomic_DNA"/>
</dbReference>
<evidence type="ECO:0000313" key="3">
    <source>
        <dbReference type="Proteomes" id="UP000281909"/>
    </source>
</evidence>
<organism evidence="2 3">
    <name type="scientific">Pseudomonas fluorescens</name>
    <dbReference type="NCBI Taxonomy" id="294"/>
    <lineage>
        <taxon>Bacteria</taxon>
        <taxon>Pseudomonadati</taxon>
        <taxon>Pseudomonadota</taxon>
        <taxon>Gammaproteobacteria</taxon>
        <taxon>Pseudomonadales</taxon>
        <taxon>Pseudomonadaceae</taxon>
        <taxon>Pseudomonas</taxon>
    </lineage>
</organism>
<name>A0A3S4SSF2_PSEFL</name>
<dbReference type="Proteomes" id="UP000281909">
    <property type="component" value="Chromosome"/>
</dbReference>
<reference evidence="2 3" key="1">
    <citation type="submission" date="2018-12" db="EMBL/GenBank/DDBJ databases">
        <authorList>
            <consortium name="Pathogen Informatics"/>
        </authorList>
    </citation>
    <scope>NUCLEOTIDE SEQUENCE [LARGE SCALE GENOMIC DNA]</scope>
    <source>
        <strain evidence="2 3">NCTC9428</strain>
    </source>
</reference>
<accession>A0A3S4SSF2</accession>